<reference evidence="2" key="2">
    <citation type="journal article" date="2024" name="Plant">
        <title>Genomic evolution and insights into agronomic trait innovations of Sesamum species.</title>
        <authorList>
            <person name="Miao H."/>
            <person name="Wang L."/>
            <person name="Qu L."/>
            <person name="Liu H."/>
            <person name="Sun Y."/>
            <person name="Le M."/>
            <person name="Wang Q."/>
            <person name="Wei S."/>
            <person name="Zheng Y."/>
            <person name="Lin W."/>
            <person name="Duan Y."/>
            <person name="Cao H."/>
            <person name="Xiong S."/>
            <person name="Wang X."/>
            <person name="Wei L."/>
            <person name="Li C."/>
            <person name="Ma Q."/>
            <person name="Ju M."/>
            <person name="Zhao R."/>
            <person name="Li G."/>
            <person name="Mu C."/>
            <person name="Tian Q."/>
            <person name="Mei H."/>
            <person name="Zhang T."/>
            <person name="Gao T."/>
            <person name="Zhang H."/>
        </authorList>
    </citation>
    <scope>NUCLEOTIDE SEQUENCE</scope>
    <source>
        <strain evidence="2">G02</strain>
    </source>
</reference>
<protein>
    <recommendedName>
        <fullName evidence="3">Transposase MuDR plant domain-containing protein</fullName>
    </recommendedName>
</protein>
<comment type="caution">
    <text evidence="2">The sequence shown here is derived from an EMBL/GenBank/DDBJ whole genome shotgun (WGS) entry which is preliminary data.</text>
</comment>
<feature type="region of interest" description="Disordered" evidence="1">
    <location>
        <begin position="1"/>
        <end position="23"/>
    </location>
</feature>
<reference evidence="2" key="1">
    <citation type="submission" date="2020-06" db="EMBL/GenBank/DDBJ databases">
        <authorList>
            <person name="Li T."/>
            <person name="Hu X."/>
            <person name="Zhang T."/>
            <person name="Song X."/>
            <person name="Zhang H."/>
            <person name="Dai N."/>
            <person name="Sheng W."/>
            <person name="Hou X."/>
            <person name="Wei L."/>
        </authorList>
    </citation>
    <scope>NUCLEOTIDE SEQUENCE</scope>
    <source>
        <strain evidence="2">G02</strain>
        <tissue evidence="2">Leaf</tissue>
    </source>
</reference>
<dbReference type="EMBL" id="JACGWJ010000003">
    <property type="protein sequence ID" value="KAL0430835.1"/>
    <property type="molecule type" value="Genomic_DNA"/>
</dbReference>
<sequence>METDTEIGNDDESNSGYESDDVVITDNDMDEHRISDAEANEPNYAVFNPVEMYDPSLELGMIFSSKKEFKKAVQSHAIKNRRSVRFTKMIHSGYMQCVLGGLSVDNTCKQAKE</sequence>
<evidence type="ECO:0000313" key="2">
    <source>
        <dbReference type="EMBL" id="KAL0430835.1"/>
    </source>
</evidence>
<evidence type="ECO:0000256" key="1">
    <source>
        <dbReference type="SAM" id="MobiDB-lite"/>
    </source>
</evidence>
<evidence type="ECO:0008006" key="3">
    <source>
        <dbReference type="Google" id="ProtNLM"/>
    </source>
</evidence>
<name>A0AAW2VPY4_SESRA</name>
<proteinExistence type="predicted"/>
<organism evidence="2">
    <name type="scientific">Sesamum radiatum</name>
    <name type="common">Black benniseed</name>
    <dbReference type="NCBI Taxonomy" id="300843"/>
    <lineage>
        <taxon>Eukaryota</taxon>
        <taxon>Viridiplantae</taxon>
        <taxon>Streptophyta</taxon>
        <taxon>Embryophyta</taxon>
        <taxon>Tracheophyta</taxon>
        <taxon>Spermatophyta</taxon>
        <taxon>Magnoliopsida</taxon>
        <taxon>eudicotyledons</taxon>
        <taxon>Gunneridae</taxon>
        <taxon>Pentapetalae</taxon>
        <taxon>asterids</taxon>
        <taxon>lamiids</taxon>
        <taxon>Lamiales</taxon>
        <taxon>Pedaliaceae</taxon>
        <taxon>Sesamum</taxon>
    </lineage>
</organism>
<dbReference type="AlphaFoldDB" id="A0AAW2VPY4"/>
<gene>
    <name evidence="2" type="ORF">Sradi_0709500</name>
</gene>
<accession>A0AAW2VPY4</accession>